<dbReference type="HOGENOM" id="CLU_3290395_0_0_6"/>
<accession>A0A0C5VXC7</accession>
<sequence>MALKSENSPRDIDVFFGFTWLKKIAFITVRINAVDYRRRN</sequence>
<gene>
    <name evidence="1" type="ORF">YC6258_03053</name>
</gene>
<protein>
    <submittedName>
        <fullName evidence="1">Uncharacterized protein</fullName>
    </submittedName>
</protein>
<dbReference type="Proteomes" id="UP000032266">
    <property type="component" value="Chromosome"/>
</dbReference>
<dbReference type="KEGG" id="gsn:YC6258_03053"/>
<evidence type="ECO:0000313" key="2">
    <source>
        <dbReference type="Proteomes" id="UP000032266"/>
    </source>
</evidence>
<reference evidence="1 2" key="1">
    <citation type="submission" date="2014-01" db="EMBL/GenBank/DDBJ databases">
        <title>Full genme sequencing of cellulolytic bacterium Gynuella sunshinyii YC6258T gen. nov., sp. nov.</title>
        <authorList>
            <person name="Khan H."/>
            <person name="Chung E.J."/>
            <person name="Chung Y.R."/>
        </authorList>
    </citation>
    <scope>NUCLEOTIDE SEQUENCE [LARGE SCALE GENOMIC DNA]</scope>
    <source>
        <strain evidence="1 2">YC6258</strain>
    </source>
</reference>
<keyword evidence="2" id="KW-1185">Reference proteome</keyword>
<organism evidence="1 2">
    <name type="scientific">Gynuella sunshinyii YC6258</name>
    <dbReference type="NCBI Taxonomy" id="1445510"/>
    <lineage>
        <taxon>Bacteria</taxon>
        <taxon>Pseudomonadati</taxon>
        <taxon>Pseudomonadota</taxon>
        <taxon>Gammaproteobacteria</taxon>
        <taxon>Oceanospirillales</taxon>
        <taxon>Saccharospirillaceae</taxon>
        <taxon>Gynuella</taxon>
    </lineage>
</organism>
<proteinExistence type="predicted"/>
<name>A0A0C5VXC7_9GAMM</name>
<dbReference type="EMBL" id="CP007142">
    <property type="protein sequence ID" value="AJQ95089.1"/>
    <property type="molecule type" value="Genomic_DNA"/>
</dbReference>
<dbReference type="AlphaFoldDB" id="A0A0C5VXC7"/>
<evidence type="ECO:0000313" key="1">
    <source>
        <dbReference type="EMBL" id="AJQ95089.1"/>
    </source>
</evidence>